<gene>
    <name evidence="10" type="ORF">FSB_LOCUS25480</name>
    <name evidence="11" type="ORF">FSB_LOCUS49579</name>
</gene>
<evidence type="ECO:0000256" key="3">
    <source>
        <dbReference type="ARBA" id="ARBA00022448"/>
    </source>
</evidence>
<reference evidence="10" key="1">
    <citation type="submission" date="2018-02" db="EMBL/GenBank/DDBJ databases">
        <authorList>
            <person name="Cohen D.B."/>
            <person name="Kent A.D."/>
        </authorList>
    </citation>
    <scope>NUCLEOTIDE SEQUENCE</scope>
</reference>
<evidence type="ECO:0000256" key="6">
    <source>
        <dbReference type="ARBA" id="ARBA00023065"/>
    </source>
</evidence>
<dbReference type="AlphaFoldDB" id="A0A2N9GDU9"/>
<evidence type="ECO:0000313" key="11">
    <source>
        <dbReference type="EMBL" id="SPD21697.1"/>
    </source>
</evidence>
<keyword evidence="4 9" id="KW-0812">Transmembrane</keyword>
<evidence type="ECO:0000256" key="8">
    <source>
        <dbReference type="ARBA" id="ARBA00023303"/>
    </source>
</evidence>
<dbReference type="EMBL" id="OIVN01005269">
    <property type="protein sequence ID" value="SPD21697.1"/>
    <property type="molecule type" value="Genomic_DNA"/>
</dbReference>
<dbReference type="GO" id="GO:0016020">
    <property type="term" value="C:membrane"/>
    <property type="evidence" value="ECO:0007669"/>
    <property type="project" value="UniProtKB-SubCell"/>
</dbReference>
<evidence type="ECO:0000256" key="7">
    <source>
        <dbReference type="ARBA" id="ARBA00023136"/>
    </source>
</evidence>
<protein>
    <recommendedName>
        <fullName evidence="12">Aluminum-activated malate transporter</fullName>
    </recommendedName>
</protein>
<evidence type="ECO:0008006" key="12">
    <source>
        <dbReference type="Google" id="ProtNLM"/>
    </source>
</evidence>
<comment type="subcellular location">
    <subcellularLocation>
        <location evidence="1">Membrane</location>
        <topology evidence="1">Multi-pass membrane protein</topology>
    </subcellularLocation>
</comment>
<comment type="similarity">
    <text evidence="2">Belongs to the aromatic acid exporter (TC 2.A.85) family.</text>
</comment>
<dbReference type="InterPro" id="IPR020966">
    <property type="entry name" value="ALMT"/>
</dbReference>
<keyword evidence="3" id="KW-0813">Transport</keyword>
<feature type="transmembrane region" description="Helical" evidence="9">
    <location>
        <begin position="67"/>
        <end position="86"/>
    </location>
</feature>
<keyword evidence="6" id="KW-0406">Ion transport</keyword>
<evidence type="ECO:0000256" key="1">
    <source>
        <dbReference type="ARBA" id="ARBA00004141"/>
    </source>
</evidence>
<dbReference type="Pfam" id="PF11744">
    <property type="entry name" value="ALMT"/>
    <property type="match status" value="1"/>
</dbReference>
<feature type="transmembrane region" description="Helical" evidence="9">
    <location>
        <begin position="98"/>
        <end position="117"/>
    </location>
</feature>
<sequence>MESPRHTFVSNNKEVLLALGSLEGDDDGWSSCKCFPLVREKIKNCWFNLQDFAEAAWEMGRSDPRKIIFGIKMGLALSIVSLLIFWRESYHDISQYSIWAILTVIVMFEFSIGATFIKGFNRGLGTLCAGILAFCFAELSLLAGKWEQVVIVISTFITGEDLHNLVVKNFKGVATSLEGCINGYLKCVEYERVPSTILTFQAADDPLYNGYRSVIESKSQEDTLLGFAIWEPPHGRYKMFNYPWKNYLKVSAALRHSAFTIMALHGCILSEIQAPAERRRVFRSELQRVGTEGAKVLRELGSKVEKMEKLGPGDILKDVHEATEKLQKKIDKTSYLLVNSKSWEIGRQPKTLEHQENILDKDNERIQLGFKSLSETVLDLGSLPPMNGYSKDKFKEQTSWPLCLSDAVGKENDKTYESASALSLATFVSLLIEFVARLQNVVDTFEELSEKAAFEEPLFISVPTATKGV</sequence>
<organism evidence="10">
    <name type="scientific">Fagus sylvatica</name>
    <name type="common">Beechnut</name>
    <dbReference type="NCBI Taxonomy" id="28930"/>
    <lineage>
        <taxon>Eukaryota</taxon>
        <taxon>Viridiplantae</taxon>
        <taxon>Streptophyta</taxon>
        <taxon>Embryophyta</taxon>
        <taxon>Tracheophyta</taxon>
        <taxon>Spermatophyta</taxon>
        <taxon>Magnoliopsida</taxon>
        <taxon>eudicotyledons</taxon>
        <taxon>Gunneridae</taxon>
        <taxon>Pentapetalae</taxon>
        <taxon>rosids</taxon>
        <taxon>fabids</taxon>
        <taxon>Fagales</taxon>
        <taxon>Fagaceae</taxon>
        <taxon>Fagus</taxon>
    </lineage>
</organism>
<dbReference type="EMBL" id="OIVN01001780">
    <property type="protein sequence ID" value="SPC97598.1"/>
    <property type="molecule type" value="Genomic_DNA"/>
</dbReference>
<evidence type="ECO:0000256" key="4">
    <source>
        <dbReference type="ARBA" id="ARBA00022692"/>
    </source>
</evidence>
<keyword evidence="5 9" id="KW-1133">Transmembrane helix</keyword>
<accession>A0A2N9GDU9</accession>
<keyword evidence="7 9" id="KW-0472">Membrane</keyword>
<dbReference type="GO" id="GO:0015743">
    <property type="term" value="P:malate transport"/>
    <property type="evidence" value="ECO:0007669"/>
    <property type="project" value="InterPro"/>
</dbReference>
<evidence type="ECO:0000313" key="10">
    <source>
        <dbReference type="EMBL" id="SPC97598.1"/>
    </source>
</evidence>
<evidence type="ECO:0000256" key="5">
    <source>
        <dbReference type="ARBA" id="ARBA00022989"/>
    </source>
</evidence>
<proteinExistence type="inferred from homology"/>
<evidence type="ECO:0000256" key="2">
    <source>
        <dbReference type="ARBA" id="ARBA00007079"/>
    </source>
</evidence>
<keyword evidence="8" id="KW-0407">Ion channel</keyword>
<feature type="transmembrane region" description="Helical" evidence="9">
    <location>
        <begin position="124"/>
        <end position="144"/>
    </location>
</feature>
<dbReference type="GO" id="GO:0034220">
    <property type="term" value="P:monoatomic ion transmembrane transport"/>
    <property type="evidence" value="ECO:0007669"/>
    <property type="project" value="UniProtKB-KW"/>
</dbReference>
<name>A0A2N9GDU9_FAGSY</name>
<evidence type="ECO:0000256" key="9">
    <source>
        <dbReference type="SAM" id="Phobius"/>
    </source>
</evidence>
<dbReference type="PANTHER" id="PTHR31086">
    <property type="entry name" value="ALUMINUM-ACTIVATED MALATE TRANSPORTER 10"/>
    <property type="match status" value="1"/>
</dbReference>